<dbReference type="EMBL" id="OZ035827">
    <property type="protein sequence ID" value="CAL1607186.1"/>
    <property type="molecule type" value="Genomic_DNA"/>
</dbReference>
<proteinExistence type="predicted"/>
<keyword evidence="1" id="KW-1133">Transmembrane helix</keyword>
<dbReference type="InterPro" id="IPR013783">
    <property type="entry name" value="Ig-like_fold"/>
</dbReference>
<feature type="transmembrane region" description="Helical" evidence="1">
    <location>
        <begin position="155"/>
        <end position="179"/>
    </location>
</feature>
<accession>A0AAV2M1P4</accession>
<evidence type="ECO:0000313" key="2">
    <source>
        <dbReference type="EMBL" id="CAL1607186.1"/>
    </source>
</evidence>
<dbReference type="Gene3D" id="2.60.40.10">
    <property type="entry name" value="Immunoglobulins"/>
    <property type="match status" value="1"/>
</dbReference>
<protein>
    <submittedName>
        <fullName evidence="2">Uncharacterized protein</fullName>
    </submittedName>
</protein>
<reference evidence="2 3" key="1">
    <citation type="submission" date="2024-04" db="EMBL/GenBank/DDBJ databases">
        <authorList>
            <person name="Waldvogel A.-M."/>
            <person name="Schoenle A."/>
        </authorList>
    </citation>
    <scope>NUCLEOTIDE SEQUENCE [LARGE SCALE GENOMIC DNA]</scope>
</reference>
<evidence type="ECO:0000313" key="3">
    <source>
        <dbReference type="Proteomes" id="UP001497482"/>
    </source>
</evidence>
<keyword evidence="3" id="KW-1185">Reference proteome</keyword>
<dbReference type="AlphaFoldDB" id="A0AAV2M1P4"/>
<sequence>MKDCGTKTELLNEFKTCDRTYESGSRRGCALRGNFLQRDLCLVASSPNAVCTFRAPKAFRPPEKMQISEKGNSLILTVKPPEVEIPDNSRYNICYSACDGHKMCEEPPVETKSMEILIPYSKGCVFRVQHQTYTPDTTPIYSDWSEEVEYGWTDWSLTIVAIVIPIIVSLSVIVSCICFRRHKDIIFPDVPDPSTMFKEMMNGNKDKPNLQTYKAVETIDPVTVAAHIPPSSGPVPT</sequence>
<evidence type="ECO:0000256" key="1">
    <source>
        <dbReference type="SAM" id="Phobius"/>
    </source>
</evidence>
<keyword evidence="1" id="KW-0472">Membrane</keyword>
<dbReference type="Proteomes" id="UP001497482">
    <property type="component" value="Chromosome 5"/>
</dbReference>
<organism evidence="2 3">
    <name type="scientific">Knipowitschia caucasica</name>
    <name type="common">Caucasian dwarf goby</name>
    <name type="synonym">Pomatoschistus caucasicus</name>
    <dbReference type="NCBI Taxonomy" id="637954"/>
    <lineage>
        <taxon>Eukaryota</taxon>
        <taxon>Metazoa</taxon>
        <taxon>Chordata</taxon>
        <taxon>Craniata</taxon>
        <taxon>Vertebrata</taxon>
        <taxon>Euteleostomi</taxon>
        <taxon>Actinopterygii</taxon>
        <taxon>Neopterygii</taxon>
        <taxon>Teleostei</taxon>
        <taxon>Neoteleostei</taxon>
        <taxon>Acanthomorphata</taxon>
        <taxon>Gobiaria</taxon>
        <taxon>Gobiiformes</taxon>
        <taxon>Gobioidei</taxon>
        <taxon>Gobiidae</taxon>
        <taxon>Gobiinae</taxon>
        <taxon>Knipowitschia</taxon>
    </lineage>
</organism>
<name>A0AAV2M1P4_KNICA</name>
<gene>
    <name evidence="2" type="ORF">KC01_LOCUS34253</name>
</gene>
<keyword evidence="1" id="KW-0812">Transmembrane</keyword>